<dbReference type="EMBL" id="FRCZ01000005">
    <property type="protein sequence ID" value="SHN22523.1"/>
    <property type="molecule type" value="Genomic_DNA"/>
</dbReference>
<dbReference type="Proteomes" id="UP000184184">
    <property type="component" value="Unassembled WGS sequence"/>
</dbReference>
<keyword evidence="7" id="KW-1185">Reference proteome</keyword>
<dbReference type="InterPro" id="IPR009057">
    <property type="entry name" value="Homeodomain-like_sf"/>
</dbReference>
<dbReference type="SUPFAM" id="SSF51215">
    <property type="entry name" value="Regulatory protein AraC"/>
    <property type="match status" value="1"/>
</dbReference>
<dbReference type="InterPro" id="IPR018062">
    <property type="entry name" value="HTH_AraC-typ_CS"/>
</dbReference>
<evidence type="ECO:0000259" key="5">
    <source>
        <dbReference type="PROSITE" id="PS01124"/>
    </source>
</evidence>
<dbReference type="InterPro" id="IPR037923">
    <property type="entry name" value="HTH-like"/>
</dbReference>
<dbReference type="AlphaFoldDB" id="A0A1M7PXZ9"/>
<evidence type="ECO:0000256" key="1">
    <source>
        <dbReference type="ARBA" id="ARBA00023015"/>
    </source>
</evidence>
<reference evidence="6 7" key="1">
    <citation type="submission" date="2016-11" db="EMBL/GenBank/DDBJ databases">
        <authorList>
            <person name="Jaros S."/>
            <person name="Januszkiewicz K."/>
            <person name="Wedrychowicz H."/>
        </authorList>
    </citation>
    <scope>NUCLEOTIDE SEQUENCE [LARGE SCALE GENOMIC DNA]</scope>
    <source>
        <strain evidence="6 7">CGMCC 1.10681</strain>
    </source>
</reference>
<keyword evidence="1" id="KW-0805">Transcription regulation</keyword>
<dbReference type="GO" id="GO:0043565">
    <property type="term" value="F:sequence-specific DNA binding"/>
    <property type="evidence" value="ECO:0007669"/>
    <property type="project" value="InterPro"/>
</dbReference>
<feature type="domain" description="HTH araC/xylS-type" evidence="5">
    <location>
        <begin position="177"/>
        <end position="276"/>
    </location>
</feature>
<evidence type="ECO:0000313" key="7">
    <source>
        <dbReference type="Proteomes" id="UP000184184"/>
    </source>
</evidence>
<protein>
    <submittedName>
        <fullName evidence="6">AraC-type DNA-binding protein</fullName>
    </submittedName>
</protein>
<dbReference type="Gene3D" id="2.60.120.10">
    <property type="entry name" value="Jelly Rolls"/>
    <property type="match status" value="1"/>
</dbReference>
<keyword evidence="4" id="KW-0175">Coiled coil</keyword>
<name>A0A1M7PXZ9_9BACI</name>
<dbReference type="PROSITE" id="PS01124">
    <property type="entry name" value="HTH_ARAC_FAMILY_2"/>
    <property type="match status" value="1"/>
</dbReference>
<evidence type="ECO:0000256" key="3">
    <source>
        <dbReference type="ARBA" id="ARBA00023163"/>
    </source>
</evidence>
<dbReference type="Pfam" id="PF02311">
    <property type="entry name" value="AraC_binding"/>
    <property type="match status" value="1"/>
</dbReference>
<evidence type="ECO:0000256" key="2">
    <source>
        <dbReference type="ARBA" id="ARBA00023125"/>
    </source>
</evidence>
<dbReference type="InterPro" id="IPR014710">
    <property type="entry name" value="RmlC-like_jellyroll"/>
</dbReference>
<dbReference type="InterPro" id="IPR003313">
    <property type="entry name" value="AraC-bd"/>
</dbReference>
<dbReference type="PANTHER" id="PTHR43280">
    <property type="entry name" value="ARAC-FAMILY TRANSCRIPTIONAL REGULATOR"/>
    <property type="match status" value="1"/>
</dbReference>
<dbReference type="STRING" id="1027249.SAMN05216179_2572"/>
<dbReference type="Pfam" id="PF12833">
    <property type="entry name" value="HTH_18"/>
    <property type="match status" value="1"/>
</dbReference>
<gene>
    <name evidence="6" type="ORF">SAMN05216179_2572</name>
</gene>
<dbReference type="GO" id="GO:0003700">
    <property type="term" value="F:DNA-binding transcription factor activity"/>
    <property type="evidence" value="ECO:0007669"/>
    <property type="project" value="InterPro"/>
</dbReference>
<organism evidence="6 7">
    <name type="scientific">Gracilibacillus kekensis</name>
    <dbReference type="NCBI Taxonomy" id="1027249"/>
    <lineage>
        <taxon>Bacteria</taxon>
        <taxon>Bacillati</taxon>
        <taxon>Bacillota</taxon>
        <taxon>Bacilli</taxon>
        <taxon>Bacillales</taxon>
        <taxon>Bacillaceae</taxon>
        <taxon>Gracilibacillus</taxon>
    </lineage>
</organism>
<evidence type="ECO:0000313" key="6">
    <source>
        <dbReference type="EMBL" id="SHN22523.1"/>
    </source>
</evidence>
<dbReference type="PROSITE" id="PS00041">
    <property type="entry name" value="HTH_ARAC_FAMILY_1"/>
    <property type="match status" value="1"/>
</dbReference>
<proteinExistence type="predicted"/>
<dbReference type="Gene3D" id="1.10.10.60">
    <property type="entry name" value="Homeodomain-like"/>
    <property type="match status" value="2"/>
</dbReference>
<dbReference type="OrthoDB" id="2713997at2"/>
<dbReference type="SMART" id="SM00342">
    <property type="entry name" value="HTH_ARAC"/>
    <property type="match status" value="1"/>
</dbReference>
<dbReference type="SUPFAM" id="SSF46689">
    <property type="entry name" value="Homeodomain-like"/>
    <property type="match status" value="2"/>
</dbReference>
<sequence length="286" mass="33468">MNRELMVNYRLQGQFGEVKAHSHQEYEIYLFHQGTCRYLIHNQIYDLQPGDILLMDGLALHKPNLPRDSEYVRSHIHFSPDVIEPALSSIGASSLLDVFHKLHHCLIRSSSRQNIEELEQLIKKMSEAKNDQEATEKEKEWRLKALLIQVLVLVNRLGHTSSHKAANEKYDKAQHAEKIASFIQEHFREKMSIDRIAESLNLSKSYVSHVFKEMTGYTIMEFVMATRLQQVKFLLEVNEEKTLQQIADESGFESVSHFSRFFKSNVGMTARQYRQKRLEIYKRSED</sequence>
<keyword evidence="3" id="KW-0804">Transcription</keyword>
<keyword evidence="2 6" id="KW-0238">DNA-binding</keyword>
<feature type="coiled-coil region" evidence="4">
    <location>
        <begin position="108"/>
        <end position="138"/>
    </location>
</feature>
<dbReference type="RefSeq" id="WP_073202248.1">
    <property type="nucleotide sequence ID" value="NZ_FRCZ01000005.1"/>
</dbReference>
<evidence type="ECO:0000256" key="4">
    <source>
        <dbReference type="SAM" id="Coils"/>
    </source>
</evidence>
<dbReference type="InterPro" id="IPR018060">
    <property type="entry name" value="HTH_AraC"/>
</dbReference>
<dbReference type="PANTHER" id="PTHR43280:SF28">
    <property type="entry name" value="HTH-TYPE TRANSCRIPTIONAL ACTIVATOR RHAS"/>
    <property type="match status" value="1"/>
</dbReference>
<accession>A0A1M7PXZ9</accession>